<sequence length="181" mass="20498">MSKPTPMHFTHLIYLSLWLIFGVPANSFAKVPPVLTILTGGITIDGPHTAYTIEIYEDGLVHYHGDVKVNVIGDREAKITPQQVQQLIAIYKKIDKIFKKWEALDKYGELYPHDSYVAVQLQYQGEISVRHALGLYIDNLTYPLNQMTPIKNWLCFPENDPVNKGQGCALDFDSLPIDIPD</sequence>
<name>A0A2S5CL83_9GAMM</name>
<gene>
    <name evidence="2" type="ORF">AADEFJLK_02412</name>
</gene>
<comment type="caution">
    <text evidence="2">The sequence shown here is derived from an EMBL/GenBank/DDBJ whole genome shotgun (WGS) entry which is preliminary data.</text>
</comment>
<dbReference type="AlphaFoldDB" id="A0A2S5CL83"/>
<feature type="domain" description="DUF6438" evidence="1">
    <location>
        <begin position="50"/>
        <end position="127"/>
    </location>
</feature>
<reference evidence="2 3" key="1">
    <citation type="submission" date="2017-11" db="EMBL/GenBank/DDBJ databases">
        <title>Draft Genome Sequence of Methylobacter psychrotolerans Sph1T, an Obligate Methanotroph from Low-Temperature Environments.</title>
        <authorList>
            <person name="Oshkin I.Y."/>
            <person name="Miroshnikov K."/>
            <person name="Belova S.E."/>
            <person name="Korzhenkov A."/>
            <person name="Toshchakov S.V."/>
            <person name="Dedysh S.N."/>
        </authorList>
    </citation>
    <scope>NUCLEOTIDE SEQUENCE [LARGE SCALE GENOMIC DNA]</scope>
    <source>
        <strain evidence="2 3">Sph1</strain>
    </source>
</reference>
<proteinExistence type="predicted"/>
<dbReference type="Proteomes" id="UP000237423">
    <property type="component" value="Unassembled WGS sequence"/>
</dbReference>
<evidence type="ECO:0000259" key="1">
    <source>
        <dbReference type="Pfam" id="PF20033"/>
    </source>
</evidence>
<dbReference type="EMBL" id="PGFZ01000005">
    <property type="protein sequence ID" value="POZ51546.1"/>
    <property type="molecule type" value="Genomic_DNA"/>
</dbReference>
<dbReference type="RefSeq" id="WP_211299210.1">
    <property type="nucleotide sequence ID" value="NZ_PGFZ01000005.1"/>
</dbReference>
<organism evidence="2 3">
    <name type="scientific">Methylovulum psychrotolerans</name>
    <dbReference type="NCBI Taxonomy" id="1704499"/>
    <lineage>
        <taxon>Bacteria</taxon>
        <taxon>Pseudomonadati</taxon>
        <taxon>Pseudomonadota</taxon>
        <taxon>Gammaproteobacteria</taxon>
        <taxon>Methylococcales</taxon>
        <taxon>Methylococcaceae</taxon>
        <taxon>Methylovulum</taxon>
    </lineage>
</organism>
<protein>
    <recommendedName>
        <fullName evidence="1">DUF6438 domain-containing protein</fullName>
    </recommendedName>
</protein>
<dbReference type="Pfam" id="PF20033">
    <property type="entry name" value="DUF6438"/>
    <property type="match status" value="1"/>
</dbReference>
<evidence type="ECO:0000313" key="2">
    <source>
        <dbReference type="EMBL" id="POZ51546.1"/>
    </source>
</evidence>
<dbReference type="InterPro" id="IPR045497">
    <property type="entry name" value="DUF6438"/>
</dbReference>
<evidence type="ECO:0000313" key="3">
    <source>
        <dbReference type="Proteomes" id="UP000237423"/>
    </source>
</evidence>
<accession>A0A2S5CL83</accession>